<feature type="domain" description="Glutamine amidotransferase type-2" evidence="10">
    <location>
        <begin position="2"/>
        <end position="221"/>
    </location>
</feature>
<dbReference type="GO" id="GO:0097367">
    <property type="term" value="F:carbohydrate derivative binding"/>
    <property type="evidence" value="ECO:0007669"/>
    <property type="project" value="InterPro"/>
</dbReference>
<dbReference type="CDD" id="cd00714">
    <property type="entry name" value="GFAT"/>
    <property type="match status" value="1"/>
</dbReference>
<evidence type="ECO:0000256" key="5">
    <source>
        <dbReference type="ARBA" id="ARBA00022490"/>
    </source>
</evidence>
<evidence type="ECO:0000256" key="7">
    <source>
        <dbReference type="ARBA" id="ARBA00022679"/>
    </source>
</evidence>
<dbReference type="InterPro" id="IPR046348">
    <property type="entry name" value="SIS_dom_sf"/>
</dbReference>
<gene>
    <name evidence="12" type="ORF">SE17_20185</name>
</gene>
<keyword evidence="7 12" id="KW-0808">Transferase</keyword>
<dbReference type="FunFam" id="3.60.20.10:FF:000006">
    <property type="entry name" value="Glutamine--fructose-6-phosphate aminotransferase [isomerizing]"/>
    <property type="match status" value="1"/>
</dbReference>
<dbReference type="Pfam" id="PF13522">
    <property type="entry name" value="GATase_6"/>
    <property type="match status" value="1"/>
</dbReference>
<dbReference type="InterPro" id="IPR005855">
    <property type="entry name" value="GFAT"/>
</dbReference>
<dbReference type="CDD" id="cd05009">
    <property type="entry name" value="SIS_GlmS_GlmD_2"/>
    <property type="match status" value="1"/>
</dbReference>
<keyword evidence="13" id="KW-1185">Reference proteome</keyword>
<keyword evidence="9 12" id="KW-0315">Glutamine amidotransferase</keyword>
<dbReference type="PANTHER" id="PTHR10937:SF0">
    <property type="entry name" value="GLUTAMINE--FRUCTOSE-6-PHOSPHATE TRANSAMINASE (ISOMERIZING)"/>
    <property type="match status" value="1"/>
</dbReference>
<dbReference type="InterPro" id="IPR017932">
    <property type="entry name" value="GATase_2_dom"/>
</dbReference>
<evidence type="ECO:0000259" key="10">
    <source>
        <dbReference type="PROSITE" id="PS51278"/>
    </source>
</evidence>
<dbReference type="AlphaFoldDB" id="A0A0P9DEY0"/>
<dbReference type="Gene3D" id="3.40.50.10490">
    <property type="entry name" value="Glucose-6-phosphate isomerase like protein, domain 1"/>
    <property type="match status" value="2"/>
</dbReference>
<evidence type="ECO:0000256" key="2">
    <source>
        <dbReference type="ARBA" id="ARBA00004496"/>
    </source>
</evidence>
<sequence>MCGIVGYIGGREATEVVVGGLKRLEYRGYDSAGIAIENEGALQLRRSVGKLGNLVSQLREQPTHGHAGIGHTRWATHGGVTEANAHPHRDASGDIVVIQNGIVENYLQLKHELTARGHTFHSQTDTEVIALLLGDFYAETGSLEQAMRRTLARLRGGNAVVAMSRHEPGRLVAARLGNAGGIVVGLGEDEMFLASDVPAILDYTQRMVFLEDRELVVLTAGGAEVSLLDGTPVQKLPTTMPWDPVAAAKGDYKHFMQKEIFEQPRALTDALRGRVDLDEGAVLLDDLRMSDGELWRLGRIYAVACGTAWHAALIGKYMIETLAKVRVDVDYGSEFRYRQPLLGSDTLLLAITQSGETVDTLAAMEEARAQGVKSAAIVNAVGSQAARLADAGALYLHAGPEIGVASTKAFTSMLMVQYLLALRLAQARGTLKPDEIRQHLQGLVELPGKVGALLEGQNIYKELAERYHRAGDALFLGRQINYPVALEGALKLKEISYIHAEGYPAGEMKHGPIALIDEDLPVVCVAVRDAIYEKMLSNVEQVKARGGHVIAIATAGDTLIHSKADYVIEVPETLPLLTPLLTSIPMQLIAYHFALRRGADVDQPRNLAKSVT</sequence>
<dbReference type="NCBIfam" id="NF001484">
    <property type="entry name" value="PRK00331.1"/>
    <property type="match status" value="1"/>
</dbReference>
<feature type="domain" description="SIS" evidence="11">
    <location>
        <begin position="290"/>
        <end position="430"/>
    </location>
</feature>
<dbReference type="PROSITE" id="PS51278">
    <property type="entry name" value="GATASE_TYPE_2"/>
    <property type="match status" value="1"/>
</dbReference>
<dbReference type="InterPro" id="IPR029055">
    <property type="entry name" value="Ntn_hydrolases_N"/>
</dbReference>
<dbReference type="InterPro" id="IPR035466">
    <property type="entry name" value="GlmS/AgaS_SIS"/>
</dbReference>
<feature type="non-terminal residue" evidence="12">
    <location>
        <position position="612"/>
    </location>
</feature>
<keyword evidence="5" id="KW-0963">Cytoplasm</keyword>
<evidence type="ECO:0000256" key="3">
    <source>
        <dbReference type="ARBA" id="ARBA00012916"/>
    </source>
</evidence>
<dbReference type="SUPFAM" id="SSF53697">
    <property type="entry name" value="SIS domain"/>
    <property type="match status" value="1"/>
</dbReference>
<accession>A0A0P9DEY0</accession>
<name>A0A0P9DEY0_9CHLR</name>
<keyword evidence="8" id="KW-0677">Repeat</keyword>
<evidence type="ECO:0000256" key="8">
    <source>
        <dbReference type="ARBA" id="ARBA00022737"/>
    </source>
</evidence>
<evidence type="ECO:0000259" key="11">
    <source>
        <dbReference type="PROSITE" id="PS51464"/>
    </source>
</evidence>
<protein>
    <recommendedName>
        <fullName evidence="4">Glutamine--fructose-6-phosphate aminotransferase [isomerizing]</fullName>
        <ecNumber evidence="3">2.6.1.16</ecNumber>
    </recommendedName>
</protein>
<feature type="domain" description="SIS" evidence="11">
    <location>
        <begin position="463"/>
        <end position="604"/>
    </location>
</feature>
<dbReference type="NCBIfam" id="TIGR01135">
    <property type="entry name" value="glmS"/>
    <property type="match status" value="1"/>
</dbReference>
<dbReference type="InterPro" id="IPR035490">
    <property type="entry name" value="GlmS/FrlB_SIS"/>
</dbReference>
<dbReference type="GO" id="GO:0006047">
    <property type="term" value="P:UDP-N-acetylglucosamine metabolic process"/>
    <property type="evidence" value="ECO:0007669"/>
    <property type="project" value="TreeGrafter"/>
</dbReference>
<evidence type="ECO:0000256" key="9">
    <source>
        <dbReference type="ARBA" id="ARBA00022962"/>
    </source>
</evidence>
<dbReference type="InterPro" id="IPR001347">
    <property type="entry name" value="SIS_dom"/>
</dbReference>
<comment type="catalytic activity">
    <reaction evidence="1">
        <text>D-fructose 6-phosphate + L-glutamine = D-glucosamine 6-phosphate + L-glutamate</text>
        <dbReference type="Rhea" id="RHEA:13237"/>
        <dbReference type="ChEBI" id="CHEBI:29985"/>
        <dbReference type="ChEBI" id="CHEBI:58359"/>
        <dbReference type="ChEBI" id="CHEBI:58725"/>
        <dbReference type="ChEBI" id="CHEBI:61527"/>
        <dbReference type="EC" id="2.6.1.16"/>
    </reaction>
</comment>
<keyword evidence="6" id="KW-0032">Aminotransferase</keyword>
<dbReference type="PROSITE" id="PS51464">
    <property type="entry name" value="SIS"/>
    <property type="match status" value="2"/>
</dbReference>
<dbReference type="InterPro" id="IPR047084">
    <property type="entry name" value="GFAT_N"/>
</dbReference>
<dbReference type="Proteomes" id="UP000050509">
    <property type="component" value="Unassembled WGS sequence"/>
</dbReference>
<dbReference type="EMBL" id="LJCR01000841">
    <property type="protein sequence ID" value="KPV51617.1"/>
    <property type="molecule type" value="Genomic_DNA"/>
</dbReference>
<evidence type="ECO:0000313" key="12">
    <source>
        <dbReference type="EMBL" id="KPV51617.1"/>
    </source>
</evidence>
<dbReference type="GO" id="GO:0006002">
    <property type="term" value="P:fructose 6-phosphate metabolic process"/>
    <property type="evidence" value="ECO:0007669"/>
    <property type="project" value="TreeGrafter"/>
</dbReference>
<dbReference type="GO" id="GO:0006487">
    <property type="term" value="P:protein N-linked glycosylation"/>
    <property type="evidence" value="ECO:0007669"/>
    <property type="project" value="TreeGrafter"/>
</dbReference>
<organism evidence="12 13">
    <name type="scientific">Kouleothrix aurantiaca</name>
    <dbReference type="NCBI Taxonomy" id="186479"/>
    <lineage>
        <taxon>Bacteria</taxon>
        <taxon>Bacillati</taxon>
        <taxon>Chloroflexota</taxon>
        <taxon>Chloroflexia</taxon>
        <taxon>Chloroflexales</taxon>
        <taxon>Roseiflexineae</taxon>
        <taxon>Roseiflexaceae</taxon>
        <taxon>Kouleothrix</taxon>
    </lineage>
</organism>
<dbReference type="EC" id="2.6.1.16" evidence="3"/>
<dbReference type="HAMAP" id="MF_00164">
    <property type="entry name" value="GlmS"/>
    <property type="match status" value="1"/>
</dbReference>
<evidence type="ECO:0000256" key="4">
    <source>
        <dbReference type="ARBA" id="ARBA00016090"/>
    </source>
</evidence>
<dbReference type="Gene3D" id="3.60.20.10">
    <property type="entry name" value="Glutamine Phosphoribosylpyrophosphate, subunit 1, domain 1"/>
    <property type="match status" value="1"/>
</dbReference>
<dbReference type="Pfam" id="PF01380">
    <property type="entry name" value="SIS"/>
    <property type="match status" value="2"/>
</dbReference>
<comment type="caution">
    <text evidence="12">The sequence shown here is derived from an EMBL/GenBank/DDBJ whole genome shotgun (WGS) entry which is preliminary data.</text>
</comment>
<evidence type="ECO:0000313" key="13">
    <source>
        <dbReference type="Proteomes" id="UP000050509"/>
    </source>
</evidence>
<dbReference type="CDD" id="cd05008">
    <property type="entry name" value="SIS_GlmS_GlmD_1"/>
    <property type="match status" value="1"/>
</dbReference>
<comment type="subcellular location">
    <subcellularLocation>
        <location evidence="2">Cytoplasm</location>
    </subcellularLocation>
</comment>
<evidence type="ECO:0000256" key="1">
    <source>
        <dbReference type="ARBA" id="ARBA00001031"/>
    </source>
</evidence>
<dbReference type="GO" id="GO:0004360">
    <property type="term" value="F:glutamine-fructose-6-phosphate transaminase (isomerizing) activity"/>
    <property type="evidence" value="ECO:0007669"/>
    <property type="project" value="UniProtKB-EC"/>
</dbReference>
<dbReference type="GO" id="GO:0005829">
    <property type="term" value="C:cytosol"/>
    <property type="evidence" value="ECO:0007669"/>
    <property type="project" value="TreeGrafter"/>
</dbReference>
<reference evidence="12 13" key="1">
    <citation type="submission" date="2015-09" db="EMBL/GenBank/DDBJ databases">
        <title>Draft genome sequence of Kouleothrix aurantiaca JCM 19913.</title>
        <authorList>
            <person name="Hemp J."/>
        </authorList>
    </citation>
    <scope>NUCLEOTIDE SEQUENCE [LARGE SCALE GENOMIC DNA]</scope>
    <source>
        <strain evidence="12 13">COM-B</strain>
    </source>
</reference>
<proteinExistence type="inferred from homology"/>
<dbReference type="SUPFAM" id="SSF56235">
    <property type="entry name" value="N-terminal nucleophile aminohydrolases (Ntn hydrolases)"/>
    <property type="match status" value="1"/>
</dbReference>
<evidence type="ECO:0000256" key="6">
    <source>
        <dbReference type="ARBA" id="ARBA00022576"/>
    </source>
</evidence>
<dbReference type="PANTHER" id="PTHR10937">
    <property type="entry name" value="GLUCOSAMINE--FRUCTOSE-6-PHOSPHATE AMINOTRANSFERASE, ISOMERIZING"/>
    <property type="match status" value="1"/>
</dbReference>
<dbReference type="FunFam" id="3.40.50.10490:FF:000001">
    <property type="entry name" value="Glutamine--fructose-6-phosphate aminotransferase [isomerizing]"/>
    <property type="match status" value="1"/>
</dbReference>